<dbReference type="Gene3D" id="2.30.42.10">
    <property type="match status" value="1"/>
</dbReference>
<dbReference type="Pfam" id="PF13365">
    <property type="entry name" value="Trypsin_2"/>
    <property type="match status" value="1"/>
</dbReference>
<gene>
    <name evidence="4" type="ORF">HUG12_07595</name>
</gene>
<sequence length="362" mass="37425">MITHSLDFERLYDAVAPSVVSVYVGSSSGARGAGSGFVYDRRHVVTNDHVVRDERDVHVRLADGRWRAGRVVGSDAYTDLAVVRVPDLPDDAPPLAVADDVPEPGRPVAALGNPMGLDGSVSAGIVSGVNRSMPTRGGFSIPDVVQTDAPINPGNSGGPLVARRRDVVGEGSGDGPSDGFAADDAGDGNAGDEDAGDDGTTAPEAAYEVVGVNRARGGDNIGFAVSSRLVNRVVPGLVADGVYRHSYLRARTLDATPAVAAANGLPEPGGVLVVEAGDDGLRGCDRTARVRGREVPVGGDVVVGLGGEPVRSAEELIRRLIVDTEPGESVEVTVLREGVLDEVTVPVELRERPDTADSVPVR</sequence>
<keyword evidence="1" id="KW-0645">Protease</keyword>
<dbReference type="PANTHER" id="PTHR43343">
    <property type="entry name" value="PEPTIDASE S12"/>
    <property type="match status" value="1"/>
</dbReference>
<dbReference type="GO" id="GO:0004252">
    <property type="term" value="F:serine-type endopeptidase activity"/>
    <property type="evidence" value="ECO:0007669"/>
    <property type="project" value="InterPro"/>
</dbReference>
<dbReference type="SUPFAM" id="SSF50156">
    <property type="entry name" value="PDZ domain-like"/>
    <property type="match status" value="1"/>
</dbReference>
<evidence type="ECO:0000256" key="3">
    <source>
        <dbReference type="SAM" id="MobiDB-lite"/>
    </source>
</evidence>
<evidence type="ECO:0000313" key="5">
    <source>
        <dbReference type="Proteomes" id="UP000509626"/>
    </source>
</evidence>
<dbReference type="RefSeq" id="WP_179268180.1">
    <property type="nucleotide sequence ID" value="NZ_CP058579.1"/>
</dbReference>
<organism evidence="4 5">
    <name type="scientific">Halorarum salinum</name>
    <dbReference type="NCBI Taxonomy" id="2743089"/>
    <lineage>
        <taxon>Archaea</taxon>
        <taxon>Methanobacteriati</taxon>
        <taxon>Methanobacteriota</taxon>
        <taxon>Stenosarchaea group</taxon>
        <taxon>Halobacteria</taxon>
        <taxon>Halobacteriales</taxon>
        <taxon>Haloferacaceae</taxon>
        <taxon>Halorarum</taxon>
    </lineage>
</organism>
<dbReference type="InterPro" id="IPR051201">
    <property type="entry name" value="Chloro_Bact_Ser_Proteases"/>
</dbReference>
<dbReference type="GeneID" id="56037312"/>
<feature type="compositionally biased region" description="Acidic residues" evidence="3">
    <location>
        <begin position="184"/>
        <end position="197"/>
    </location>
</feature>
<dbReference type="Proteomes" id="UP000509626">
    <property type="component" value="Chromosome"/>
</dbReference>
<name>A0A7D5LAM4_9EURY</name>
<dbReference type="Gene3D" id="2.40.10.120">
    <property type="match status" value="1"/>
</dbReference>
<evidence type="ECO:0000313" key="4">
    <source>
        <dbReference type="EMBL" id="QLG61595.1"/>
    </source>
</evidence>
<evidence type="ECO:0000256" key="1">
    <source>
        <dbReference type="ARBA" id="ARBA00022670"/>
    </source>
</evidence>
<keyword evidence="5" id="KW-1185">Reference proteome</keyword>
<dbReference type="InterPro" id="IPR036034">
    <property type="entry name" value="PDZ_sf"/>
</dbReference>
<dbReference type="GO" id="GO:0006508">
    <property type="term" value="P:proteolysis"/>
    <property type="evidence" value="ECO:0007669"/>
    <property type="project" value="UniProtKB-KW"/>
</dbReference>
<accession>A0A7D5LAM4</accession>
<reference evidence="4 5" key="1">
    <citation type="submission" date="2020-06" db="EMBL/GenBank/DDBJ databases">
        <title>NJ-3-1, isolated from saline soil.</title>
        <authorList>
            <person name="Cui H.L."/>
            <person name="Shi X."/>
        </authorList>
    </citation>
    <scope>NUCLEOTIDE SEQUENCE [LARGE SCALE GENOMIC DNA]</scope>
    <source>
        <strain evidence="4 5">NJ-3-1</strain>
    </source>
</reference>
<dbReference type="AlphaFoldDB" id="A0A7D5LAM4"/>
<keyword evidence="2" id="KW-0378">Hydrolase</keyword>
<protein>
    <submittedName>
        <fullName evidence="4">Trypsin-like peptidase domain-containing protein</fullName>
    </submittedName>
</protein>
<dbReference type="KEGG" id="halu:HUG12_07595"/>
<proteinExistence type="predicted"/>
<dbReference type="EMBL" id="CP058579">
    <property type="protein sequence ID" value="QLG61595.1"/>
    <property type="molecule type" value="Genomic_DNA"/>
</dbReference>
<evidence type="ECO:0000256" key="2">
    <source>
        <dbReference type="ARBA" id="ARBA00022801"/>
    </source>
</evidence>
<feature type="region of interest" description="Disordered" evidence="3">
    <location>
        <begin position="148"/>
        <end position="201"/>
    </location>
</feature>
<dbReference type="OrthoDB" id="350578at2157"/>
<dbReference type="InterPro" id="IPR001940">
    <property type="entry name" value="Peptidase_S1C"/>
</dbReference>
<dbReference type="PRINTS" id="PR00834">
    <property type="entry name" value="PROTEASES2C"/>
</dbReference>
<dbReference type="InterPro" id="IPR009003">
    <property type="entry name" value="Peptidase_S1_PA"/>
</dbReference>
<dbReference type="PANTHER" id="PTHR43343:SF3">
    <property type="entry name" value="PROTEASE DO-LIKE 8, CHLOROPLASTIC"/>
    <property type="match status" value="1"/>
</dbReference>
<dbReference type="SUPFAM" id="SSF50494">
    <property type="entry name" value="Trypsin-like serine proteases"/>
    <property type="match status" value="1"/>
</dbReference>